<feature type="domain" description="DUF834" evidence="2">
    <location>
        <begin position="5"/>
        <end position="46"/>
    </location>
</feature>
<feature type="compositionally biased region" description="Low complexity" evidence="1">
    <location>
        <begin position="28"/>
        <end position="39"/>
    </location>
</feature>
<feature type="region of interest" description="Disordered" evidence="1">
    <location>
        <begin position="1"/>
        <end position="92"/>
    </location>
</feature>
<reference evidence="3" key="2">
    <citation type="submission" date="2005-04" db="EMBL/GenBank/DDBJ databases">
        <authorList>
            <person name="Buell C.R."/>
            <person name="Wing R.A."/>
            <person name="McCombie W.A."/>
            <person name="Ouyang S."/>
        </authorList>
    </citation>
    <scope>NUCLEOTIDE SEQUENCE</scope>
</reference>
<accession>Q2QTG9</accession>
<reference evidence="3" key="1">
    <citation type="journal article" date="2005" name="BMC Biol.">
        <title>The sequence of rice chromosomes 11 and 12, rich in disease resistance genes and recent gene duplications.</title>
        <authorList>
            <consortium name="The rice chromosomes 11 and 12 sequencing consortia"/>
        </authorList>
    </citation>
    <scope>NUCLEOTIDE SEQUENCE [LARGE SCALE GENOMIC DNA]</scope>
</reference>
<feature type="compositionally biased region" description="Gly residues" evidence="1">
    <location>
        <begin position="54"/>
        <end position="68"/>
    </location>
</feature>
<sequence length="92" mass="8908">MAAAARLDGDEGTPVVGGEGERAAEIPLTTAHLTAATASGGDGGDGATTTPKTAGGGGELGALGGGATGHRRARERGQTEEDDEGKLYISSD</sequence>
<gene>
    <name evidence="3" type="ordered locus">LOC_Os12g19680</name>
</gene>
<reference evidence="3" key="3">
    <citation type="submission" date="2006-01" db="EMBL/GenBank/DDBJ databases">
        <authorList>
            <person name="Buell R."/>
        </authorList>
    </citation>
    <scope>NUCLEOTIDE SEQUENCE</scope>
</reference>
<dbReference type="Pfam" id="PF05754">
    <property type="entry name" value="DUF834"/>
    <property type="match status" value="1"/>
</dbReference>
<protein>
    <recommendedName>
        <fullName evidence="2">DUF834 domain-containing protein</fullName>
    </recommendedName>
</protein>
<dbReference type="AlphaFoldDB" id="Q2QTG9"/>
<name>Q2QTG9_ORYSJ</name>
<evidence type="ECO:0000313" key="3">
    <source>
        <dbReference type="EMBL" id="ABA97769.1"/>
    </source>
</evidence>
<proteinExistence type="predicted"/>
<dbReference type="InterPro" id="IPR008552">
    <property type="entry name" value="DUF834"/>
</dbReference>
<organism evidence="3">
    <name type="scientific">Oryza sativa subsp. japonica</name>
    <name type="common">Rice</name>
    <dbReference type="NCBI Taxonomy" id="39947"/>
    <lineage>
        <taxon>Eukaryota</taxon>
        <taxon>Viridiplantae</taxon>
        <taxon>Streptophyta</taxon>
        <taxon>Embryophyta</taxon>
        <taxon>Tracheophyta</taxon>
        <taxon>Spermatophyta</taxon>
        <taxon>Magnoliopsida</taxon>
        <taxon>Liliopsida</taxon>
        <taxon>Poales</taxon>
        <taxon>Poaceae</taxon>
        <taxon>BOP clade</taxon>
        <taxon>Oryzoideae</taxon>
        <taxon>Oryzeae</taxon>
        <taxon>Oryzinae</taxon>
        <taxon>Oryza</taxon>
        <taxon>Oryza sativa</taxon>
    </lineage>
</organism>
<evidence type="ECO:0000256" key="1">
    <source>
        <dbReference type="SAM" id="MobiDB-lite"/>
    </source>
</evidence>
<evidence type="ECO:0000259" key="2">
    <source>
        <dbReference type="Pfam" id="PF05754"/>
    </source>
</evidence>
<dbReference type="EMBL" id="DP000011">
    <property type="protein sequence ID" value="ABA97769.1"/>
    <property type="molecule type" value="Genomic_DNA"/>
</dbReference>